<feature type="region of interest" description="Disordered" evidence="1">
    <location>
        <begin position="73"/>
        <end position="109"/>
    </location>
</feature>
<feature type="compositionally biased region" description="Low complexity" evidence="1">
    <location>
        <begin position="22"/>
        <end position="47"/>
    </location>
</feature>
<accession>A0A8J5LG23</accession>
<evidence type="ECO:0000313" key="2">
    <source>
        <dbReference type="EMBL" id="KAG6511303.1"/>
    </source>
</evidence>
<organism evidence="2 3">
    <name type="scientific">Zingiber officinale</name>
    <name type="common">Ginger</name>
    <name type="synonym">Amomum zingiber</name>
    <dbReference type="NCBI Taxonomy" id="94328"/>
    <lineage>
        <taxon>Eukaryota</taxon>
        <taxon>Viridiplantae</taxon>
        <taxon>Streptophyta</taxon>
        <taxon>Embryophyta</taxon>
        <taxon>Tracheophyta</taxon>
        <taxon>Spermatophyta</taxon>
        <taxon>Magnoliopsida</taxon>
        <taxon>Liliopsida</taxon>
        <taxon>Zingiberales</taxon>
        <taxon>Zingiberaceae</taxon>
        <taxon>Zingiber</taxon>
    </lineage>
</organism>
<gene>
    <name evidence="2" type="ORF">ZIOFF_029362</name>
</gene>
<protein>
    <submittedName>
        <fullName evidence="2">Uncharacterized protein</fullName>
    </submittedName>
</protein>
<dbReference type="Proteomes" id="UP000734854">
    <property type="component" value="Unassembled WGS sequence"/>
</dbReference>
<sequence length="109" mass="10345">MAEWTEMMEDHVGDGGDGPSHGTGRHGTAATAAASPAVDDDASFAASPSAVLPDWPCATYVEPAAIPGPSACAAAAVPAPGSVSASPDSVPGGASSSTGPGFGSTICFG</sequence>
<comment type="caution">
    <text evidence="2">The sequence shown here is derived from an EMBL/GenBank/DDBJ whole genome shotgun (WGS) entry which is preliminary data.</text>
</comment>
<evidence type="ECO:0000256" key="1">
    <source>
        <dbReference type="SAM" id="MobiDB-lite"/>
    </source>
</evidence>
<reference evidence="2 3" key="1">
    <citation type="submission" date="2020-08" db="EMBL/GenBank/DDBJ databases">
        <title>Plant Genome Project.</title>
        <authorList>
            <person name="Zhang R.-G."/>
        </authorList>
    </citation>
    <scope>NUCLEOTIDE SEQUENCE [LARGE SCALE GENOMIC DNA]</scope>
    <source>
        <tissue evidence="2">Rhizome</tissue>
    </source>
</reference>
<feature type="compositionally biased region" description="Low complexity" evidence="1">
    <location>
        <begin position="73"/>
        <end position="93"/>
    </location>
</feature>
<evidence type="ECO:0000313" key="3">
    <source>
        <dbReference type="Proteomes" id="UP000734854"/>
    </source>
</evidence>
<keyword evidence="3" id="KW-1185">Reference proteome</keyword>
<dbReference type="AlphaFoldDB" id="A0A8J5LG23"/>
<proteinExistence type="predicted"/>
<name>A0A8J5LG23_ZINOF</name>
<feature type="region of interest" description="Disordered" evidence="1">
    <location>
        <begin position="1"/>
        <end position="47"/>
    </location>
</feature>
<dbReference type="EMBL" id="JACMSC010000008">
    <property type="protein sequence ID" value="KAG6511303.1"/>
    <property type="molecule type" value="Genomic_DNA"/>
</dbReference>